<dbReference type="Gene3D" id="3.30.565.10">
    <property type="entry name" value="Histidine kinase-like ATPase, C-terminal domain"/>
    <property type="match status" value="1"/>
</dbReference>
<keyword evidence="8" id="KW-0812">Transmembrane</keyword>
<dbReference type="InterPro" id="IPR036641">
    <property type="entry name" value="HPT_dom_sf"/>
</dbReference>
<dbReference type="Pfam" id="PF00512">
    <property type="entry name" value="HisKA"/>
    <property type="match status" value="1"/>
</dbReference>
<dbReference type="InterPro" id="IPR004358">
    <property type="entry name" value="Sig_transdc_His_kin-like_C"/>
</dbReference>
<evidence type="ECO:0000256" key="4">
    <source>
        <dbReference type="ARBA" id="ARBA00022679"/>
    </source>
</evidence>
<dbReference type="SUPFAM" id="SSF55785">
    <property type="entry name" value="PYP-like sensor domain (PAS domain)"/>
    <property type="match status" value="1"/>
</dbReference>
<dbReference type="CDD" id="cd00130">
    <property type="entry name" value="PAS"/>
    <property type="match status" value="1"/>
</dbReference>
<feature type="domain" description="PAS" evidence="11">
    <location>
        <begin position="233"/>
        <end position="287"/>
    </location>
</feature>
<evidence type="ECO:0000259" key="10">
    <source>
        <dbReference type="PROSITE" id="PS50110"/>
    </source>
</evidence>
<keyword evidence="8" id="KW-0472">Membrane</keyword>
<dbReference type="EMBL" id="AUNB01000036">
    <property type="protein sequence ID" value="KEO58230.1"/>
    <property type="molecule type" value="Genomic_DNA"/>
</dbReference>
<dbReference type="eggNOG" id="COG2205">
    <property type="taxonomic scope" value="Bacteria"/>
</dbReference>
<organism evidence="12 13">
    <name type="scientific">Thioclava indica</name>
    <dbReference type="NCBI Taxonomy" id="1353528"/>
    <lineage>
        <taxon>Bacteria</taxon>
        <taxon>Pseudomonadati</taxon>
        <taxon>Pseudomonadota</taxon>
        <taxon>Alphaproteobacteria</taxon>
        <taxon>Rhodobacterales</taxon>
        <taxon>Paracoccaceae</taxon>
        <taxon>Thioclava</taxon>
    </lineage>
</organism>
<dbReference type="Proteomes" id="UP000027471">
    <property type="component" value="Unassembled WGS sequence"/>
</dbReference>
<dbReference type="InterPro" id="IPR003661">
    <property type="entry name" value="HisK_dim/P_dom"/>
</dbReference>
<feature type="modified residue" description="4-aspartylphosphate" evidence="7">
    <location>
        <position position="671"/>
    </location>
</feature>
<reference evidence="12 13" key="1">
    <citation type="journal article" date="2015" name="Antonie Van Leeuwenhoek">
        <title>Thioclava indica sp. nov., isolated from surface seawater of the Indian Ocean.</title>
        <authorList>
            <person name="Liu Y."/>
            <person name="Lai Q."/>
            <person name="Du J."/>
            <person name="Xu H."/>
            <person name="Jiang L."/>
            <person name="Shao Z."/>
        </authorList>
    </citation>
    <scope>NUCLEOTIDE SEQUENCE [LARGE SCALE GENOMIC DNA]</scope>
    <source>
        <strain evidence="12 13">DT23-4</strain>
    </source>
</reference>
<keyword evidence="6" id="KW-0902">Two-component regulatory system</keyword>
<keyword evidence="4" id="KW-0808">Transferase</keyword>
<evidence type="ECO:0000259" key="11">
    <source>
        <dbReference type="PROSITE" id="PS50112"/>
    </source>
</evidence>
<dbReference type="InterPro" id="IPR003594">
    <property type="entry name" value="HATPase_dom"/>
</dbReference>
<evidence type="ECO:0000256" key="3">
    <source>
        <dbReference type="ARBA" id="ARBA00022553"/>
    </source>
</evidence>
<evidence type="ECO:0000256" key="2">
    <source>
        <dbReference type="ARBA" id="ARBA00012438"/>
    </source>
</evidence>
<dbReference type="Pfam" id="PF02518">
    <property type="entry name" value="HATPase_c"/>
    <property type="match status" value="1"/>
</dbReference>
<evidence type="ECO:0000256" key="6">
    <source>
        <dbReference type="ARBA" id="ARBA00023012"/>
    </source>
</evidence>
<feature type="transmembrane region" description="Helical" evidence="8">
    <location>
        <begin position="29"/>
        <end position="48"/>
    </location>
</feature>
<name>A0A074JQQ1_9RHOB</name>
<keyword evidence="13" id="KW-1185">Reference proteome</keyword>
<dbReference type="PANTHER" id="PTHR43047">
    <property type="entry name" value="TWO-COMPONENT HISTIDINE PROTEIN KINASE"/>
    <property type="match status" value="1"/>
</dbReference>
<dbReference type="InterPro" id="IPR005467">
    <property type="entry name" value="His_kinase_dom"/>
</dbReference>
<keyword evidence="5" id="KW-0418">Kinase</keyword>
<dbReference type="Gene3D" id="3.40.50.2300">
    <property type="match status" value="1"/>
</dbReference>
<keyword evidence="8" id="KW-1133">Transmembrane helix</keyword>
<evidence type="ECO:0000256" key="1">
    <source>
        <dbReference type="ARBA" id="ARBA00000085"/>
    </source>
</evidence>
<dbReference type="Pfam" id="PF00072">
    <property type="entry name" value="Response_reg"/>
    <property type="match status" value="1"/>
</dbReference>
<proteinExistence type="predicted"/>
<dbReference type="PRINTS" id="PR00344">
    <property type="entry name" value="BCTRLSENSOR"/>
</dbReference>
<dbReference type="InterPro" id="IPR011006">
    <property type="entry name" value="CheY-like_superfamily"/>
</dbReference>
<dbReference type="NCBIfam" id="TIGR00229">
    <property type="entry name" value="sensory_box"/>
    <property type="match status" value="1"/>
</dbReference>
<feature type="transmembrane region" description="Helical" evidence="8">
    <location>
        <begin position="198"/>
        <end position="218"/>
    </location>
</feature>
<dbReference type="SUPFAM" id="SSF47226">
    <property type="entry name" value="Histidine-containing phosphotransfer domain, HPT domain"/>
    <property type="match status" value="1"/>
</dbReference>
<dbReference type="GO" id="GO:0000155">
    <property type="term" value="F:phosphorelay sensor kinase activity"/>
    <property type="evidence" value="ECO:0007669"/>
    <property type="project" value="InterPro"/>
</dbReference>
<dbReference type="PROSITE" id="PS50109">
    <property type="entry name" value="HIS_KIN"/>
    <property type="match status" value="1"/>
</dbReference>
<dbReference type="FunFam" id="3.30.565.10:FF:000010">
    <property type="entry name" value="Sensor histidine kinase RcsC"/>
    <property type="match status" value="1"/>
</dbReference>
<dbReference type="InterPro" id="IPR001789">
    <property type="entry name" value="Sig_transdc_resp-reg_receiver"/>
</dbReference>
<gene>
    <name evidence="12" type="ORF">DT23_16650</name>
</gene>
<dbReference type="SMART" id="SM00448">
    <property type="entry name" value="REC"/>
    <property type="match status" value="1"/>
</dbReference>
<dbReference type="SUPFAM" id="SSF55874">
    <property type="entry name" value="ATPase domain of HSP90 chaperone/DNA topoisomerase II/histidine kinase"/>
    <property type="match status" value="1"/>
</dbReference>
<dbReference type="EC" id="2.7.13.3" evidence="2"/>
<dbReference type="InterPro" id="IPR035965">
    <property type="entry name" value="PAS-like_dom_sf"/>
</dbReference>
<evidence type="ECO:0000256" key="7">
    <source>
        <dbReference type="PROSITE-ProRule" id="PRU00169"/>
    </source>
</evidence>
<dbReference type="PROSITE" id="PS50110">
    <property type="entry name" value="RESPONSE_REGULATORY"/>
    <property type="match status" value="1"/>
</dbReference>
<evidence type="ECO:0000256" key="5">
    <source>
        <dbReference type="ARBA" id="ARBA00022777"/>
    </source>
</evidence>
<dbReference type="PROSITE" id="PS50112">
    <property type="entry name" value="PAS"/>
    <property type="match status" value="1"/>
</dbReference>
<evidence type="ECO:0000313" key="12">
    <source>
        <dbReference type="EMBL" id="KEO58230.1"/>
    </source>
</evidence>
<comment type="caution">
    <text evidence="12">The sequence shown here is derived from an EMBL/GenBank/DDBJ whole genome shotgun (WGS) entry which is preliminary data.</text>
</comment>
<protein>
    <recommendedName>
        <fullName evidence="2">histidine kinase</fullName>
        <ecNumber evidence="2">2.7.13.3</ecNumber>
    </recommendedName>
</protein>
<dbReference type="InterPro" id="IPR036890">
    <property type="entry name" value="HATPase_C_sf"/>
</dbReference>
<evidence type="ECO:0000313" key="13">
    <source>
        <dbReference type="Proteomes" id="UP000027471"/>
    </source>
</evidence>
<dbReference type="Pfam" id="PF13426">
    <property type="entry name" value="PAS_9"/>
    <property type="match status" value="1"/>
</dbReference>
<dbReference type="SMART" id="SM00388">
    <property type="entry name" value="HisKA"/>
    <property type="match status" value="1"/>
</dbReference>
<sequence length="873" mass="96264">MLGGDRHVTFLPERSAMQFLHLFTFRHRVLFATLLGSIGVAVVIVMSIDVARDMRLLDSASSDNVQYALSQTEVEYLEYELLLARAVHETAPDLKRLRQRFDIFYSRANTLQDAPTYARVRELPYFSAILPNIRSFLESQAQIIDSPDPVLQAAIPKLAETAAEFRSSIRLLSNSGLQYFAQDSDQHRLNVAITLTRMAAVVTFLVAALLVLVFYLVYLNAQNIRRRREVDQTSNRMKIVTGTALDAVVVCDLNGRILDFNAAAEQIFGHSAKTAIGADLGELIVPDKYRAAHDAGMARMRAHGEKHVTGKGRVKLEAKRATGELFPVEFAIQAAQTDEGEIFIAFLRDISHRVQAEQDLVAARDRALSGEKAKTDFLATMSHEIRTPLNGLLGNLALLRDTRLSAKQTRYIDNMDTSGKLLMSHISDVLDITKYDAGKLRLRPVAMNISALLQDIVDNQSGAASANNTVLEWGWRGEPADWIRADQDRIQHVLMNIIGNAVKFTHDGRVSLEIEMHSDQQSTAVMQITVRDTGIGMDAELQAQIFDDFMTGDSSYIRTVGGTGLGLGIAKRFVTALGGTIEVQSEKGTGSQFRIRLPVELIAAPESVVKERKQPTDAAPCHILLVEDNEINRFVAREMLTAAGHKVSEAHNGQIAVDMAQTQHFDLILMDISMPVKDGRKATREIRAGHGASARTPIVALTANAMAEEQEAFLLDGMNDILTKPLTREGLNEAIVNHVAARPDTPDTPMPATEPETKSHIATRYLDDLRETLGVEALDGLLARFMREVDETIGYLDDYTDQPLAEIAKKTHQIAGSAASLGAVELRGKLLAIETAAKAADMARLALEIDALPAIWTRTRETMQAERRAAPRD</sequence>
<comment type="catalytic activity">
    <reaction evidence="1">
        <text>ATP + protein L-histidine = ADP + protein N-phospho-L-histidine.</text>
        <dbReference type="EC" id="2.7.13.3"/>
    </reaction>
</comment>
<evidence type="ECO:0000256" key="8">
    <source>
        <dbReference type="SAM" id="Phobius"/>
    </source>
</evidence>
<accession>A0A074JQQ1</accession>
<dbReference type="SUPFAM" id="SSF52172">
    <property type="entry name" value="CheY-like"/>
    <property type="match status" value="1"/>
</dbReference>
<dbReference type="SUPFAM" id="SSF47384">
    <property type="entry name" value="Homodimeric domain of signal transducing histidine kinase"/>
    <property type="match status" value="1"/>
</dbReference>
<dbReference type="InterPro" id="IPR000014">
    <property type="entry name" value="PAS"/>
</dbReference>
<dbReference type="STRING" id="1353528.DT23_16650"/>
<dbReference type="AlphaFoldDB" id="A0A074JQQ1"/>
<dbReference type="InterPro" id="IPR036097">
    <property type="entry name" value="HisK_dim/P_sf"/>
</dbReference>
<evidence type="ECO:0000259" key="9">
    <source>
        <dbReference type="PROSITE" id="PS50109"/>
    </source>
</evidence>
<feature type="domain" description="Histidine kinase" evidence="9">
    <location>
        <begin position="380"/>
        <end position="601"/>
    </location>
</feature>
<dbReference type="SMART" id="SM00387">
    <property type="entry name" value="HATPase_c"/>
    <property type="match status" value="1"/>
</dbReference>
<dbReference type="SMART" id="SM00091">
    <property type="entry name" value="PAS"/>
    <property type="match status" value="1"/>
</dbReference>
<dbReference type="Gene3D" id="1.10.287.130">
    <property type="match status" value="1"/>
</dbReference>
<feature type="domain" description="Response regulatory" evidence="10">
    <location>
        <begin position="622"/>
        <end position="739"/>
    </location>
</feature>
<dbReference type="Gene3D" id="1.20.120.160">
    <property type="entry name" value="HPT domain"/>
    <property type="match status" value="1"/>
</dbReference>
<dbReference type="Gene3D" id="3.30.450.20">
    <property type="entry name" value="PAS domain"/>
    <property type="match status" value="1"/>
</dbReference>
<dbReference type="CDD" id="cd17546">
    <property type="entry name" value="REC_hyHK_CKI1_RcsC-like"/>
    <property type="match status" value="1"/>
</dbReference>
<keyword evidence="3 7" id="KW-0597">Phosphoprotein</keyword>
<dbReference type="CDD" id="cd00082">
    <property type="entry name" value="HisKA"/>
    <property type="match status" value="1"/>
</dbReference>